<feature type="compositionally biased region" description="Basic and acidic residues" evidence="5">
    <location>
        <begin position="7"/>
        <end position="21"/>
    </location>
</feature>
<comment type="caution">
    <text evidence="7">The sequence shown here is derived from an EMBL/GenBank/DDBJ whole genome shotgun (WGS) entry which is preliminary data.</text>
</comment>
<sequence>MAATPEHPSEQHPDQHHEPLEGLHEPLLRVAVRLLGTRTEAEPVVTEVGRRAADADPAEVFDLATWARTEVARACLRLLLERSPGRRAADASLEPAALVGPEDLADLYLDVPDDPAAARPHALTLTASARELLAHLRPAERVAFVLHDLFGDHFEDVAGVLGRTPMACRQLADRARRRLAELRRAADAGIERLDRDAADRAEDLALDAVVTAALAAPAGLEPLLSPAVVLRADPAAADPDGPLTGLLDAAYLSGPAAVAAALSPLLADAVAARLDGYPAVVRRDDGGVRAVVGLALDAAGRVREVDVLADPDVLAVTDLS</sequence>
<keyword evidence="8" id="KW-1185">Reference proteome</keyword>
<evidence type="ECO:0000256" key="5">
    <source>
        <dbReference type="SAM" id="MobiDB-lite"/>
    </source>
</evidence>
<reference evidence="7" key="1">
    <citation type="submission" date="2022-05" db="EMBL/GenBank/DDBJ databases">
        <authorList>
            <person name="Tuo L."/>
        </authorList>
    </citation>
    <scope>NUCLEOTIDE SEQUENCE</scope>
    <source>
        <strain evidence="7">BSK12Z-4</strain>
    </source>
</reference>
<evidence type="ECO:0000313" key="7">
    <source>
        <dbReference type="EMBL" id="MCM0620925.1"/>
    </source>
</evidence>
<feature type="region of interest" description="Disordered" evidence="5">
    <location>
        <begin position="1"/>
        <end position="21"/>
    </location>
</feature>
<protein>
    <recommendedName>
        <fullName evidence="6">RNA polymerase sigma factor 70 region 4 type 2 domain-containing protein</fullName>
    </recommendedName>
</protein>
<dbReference type="InterPro" id="IPR013324">
    <property type="entry name" value="RNA_pol_sigma_r3/r4-like"/>
</dbReference>
<dbReference type="AlphaFoldDB" id="A0A9X2D7S7"/>
<dbReference type="Proteomes" id="UP001139485">
    <property type="component" value="Unassembled WGS sequence"/>
</dbReference>
<dbReference type="PANTHER" id="PTHR30173">
    <property type="entry name" value="SIGMA 19 FACTOR"/>
    <property type="match status" value="1"/>
</dbReference>
<dbReference type="InterPro" id="IPR052704">
    <property type="entry name" value="ECF_Sigma-70_Domain"/>
</dbReference>
<evidence type="ECO:0000256" key="1">
    <source>
        <dbReference type="ARBA" id="ARBA00010641"/>
    </source>
</evidence>
<evidence type="ECO:0000256" key="3">
    <source>
        <dbReference type="ARBA" id="ARBA00023082"/>
    </source>
</evidence>
<dbReference type="Gene3D" id="1.10.10.10">
    <property type="entry name" value="Winged helix-like DNA-binding domain superfamily/Winged helix DNA-binding domain"/>
    <property type="match status" value="1"/>
</dbReference>
<keyword evidence="3" id="KW-0731">Sigma factor</keyword>
<dbReference type="GO" id="GO:0006352">
    <property type="term" value="P:DNA-templated transcription initiation"/>
    <property type="evidence" value="ECO:0007669"/>
    <property type="project" value="InterPro"/>
</dbReference>
<dbReference type="GO" id="GO:0016987">
    <property type="term" value="F:sigma factor activity"/>
    <property type="evidence" value="ECO:0007669"/>
    <property type="project" value="UniProtKB-KW"/>
</dbReference>
<evidence type="ECO:0000256" key="2">
    <source>
        <dbReference type="ARBA" id="ARBA00023015"/>
    </source>
</evidence>
<feature type="domain" description="RNA polymerase sigma factor 70 region 4 type 2" evidence="6">
    <location>
        <begin position="129"/>
        <end position="179"/>
    </location>
</feature>
<dbReference type="PANTHER" id="PTHR30173:SF43">
    <property type="entry name" value="ECF RNA POLYMERASE SIGMA FACTOR SIGI-RELATED"/>
    <property type="match status" value="1"/>
</dbReference>
<gene>
    <name evidence="7" type="ORF">M8330_11550</name>
</gene>
<organism evidence="7 8">
    <name type="scientific">Nocardioides bruguierae</name>
    <dbReference type="NCBI Taxonomy" id="2945102"/>
    <lineage>
        <taxon>Bacteria</taxon>
        <taxon>Bacillati</taxon>
        <taxon>Actinomycetota</taxon>
        <taxon>Actinomycetes</taxon>
        <taxon>Propionibacteriales</taxon>
        <taxon>Nocardioidaceae</taxon>
        <taxon>Nocardioides</taxon>
    </lineage>
</organism>
<evidence type="ECO:0000259" key="6">
    <source>
        <dbReference type="Pfam" id="PF08281"/>
    </source>
</evidence>
<dbReference type="EMBL" id="JAMOIL010000013">
    <property type="protein sequence ID" value="MCM0620925.1"/>
    <property type="molecule type" value="Genomic_DNA"/>
</dbReference>
<dbReference type="SUPFAM" id="SSF88659">
    <property type="entry name" value="Sigma3 and sigma4 domains of RNA polymerase sigma factors"/>
    <property type="match status" value="1"/>
</dbReference>
<evidence type="ECO:0000313" key="8">
    <source>
        <dbReference type="Proteomes" id="UP001139485"/>
    </source>
</evidence>
<dbReference type="Pfam" id="PF08281">
    <property type="entry name" value="Sigma70_r4_2"/>
    <property type="match status" value="1"/>
</dbReference>
<dbReference type="RefSeq" id="WP_250827557.1">
    <property type="nucleotide sequence ID" value="NZ_JAMOIL010000013.1"/>
</dbReference>
<dbReference type="GO" id="GO:0003677">
    <property type="term" value="F:DNA binding"/>
    <property type="evidence" value="ECO:0007669"/>
    <property type="project" value="InterPro"/>
</dbReference>
<evidence type="ECO:0000256" key="4">
    <source>
        <dbReference type="ARBA" id="ARBA00023163"/>
    </source>
</evidence>
<keyword evidence="2" id="KW-0805">Transcription regulation</keyword>
<dbReference type="InterPro" id="IPR036388">
    <property type="entry name" value="WH-like_DNA-bd_sf"/>
</dbReference>
<proteinExistence type="inferred from homology"/>
<name>A0A9X2D7S7_9ACTN</name>
<comment type="similarity">
    <text evidence="1">Belongs to the sigma-70 factor family. ECF subfamily.</text>
</comment>
<dbReference type="InterPro" id="IPR013249">
    <property type="entry name" value="RNA_pol_sigma70_r4_t2"/>
</dbReference>
<accession>A0A9X2D7S7</accession>
<keyword evidence="4" id="KW-0804">Transcription</keyword>